<dbReference type="RefSeq" id="WP_145268660.1">
    <property type="nucleotide sequence ID" value="NZ_CP036426.1"/>
</dbReference>
<keyword evidence="3" id="KW-1185">Reference proteome</keyword>
<name>A0A518GZN8_9BACT</name>
<feature type="transmembrane region" description="Helical" evidence="1">
    <location>
        <begin position="121"/>
        <end position="145"/>
    </location>
</feature>
<keyword evidence="1" id="KW-1133">Transmembrane helix</keyword>
<proteinExistence type="predicted"/>
<accession>A0A518GZN8</accession>
<evidence type="ECO:0000313" key="3">
    <source>
        <dbReference type="Proteomes" id="UP000317835"/>
    </source>
</evidence>
<organism evidence="2 3">
    <name type="scientific">Tautonia plasticadhaerens</name>
    <dbReference type="NCBI Taxonomy" id="2527974"/>
    <lineage>
        <taxon>Bacteria</taxon>
        <taxon>Pseudomonadati</taxon>
        <taxon>Planctomycetota</taxon>
        <taxon>Planctomycetia</taxon>
        <taxon>Isosphaerales</taxon>
        <taxon>Isosphaeraceae</taxon>
        <taxon>Tautonia</taxon>
    </lineage>
</organism>
<keyword evidence="1" id="KW-0472">Membrane</keyword>
<dbReference type="AlphaFoldDB" id="A0A518GZN8"/>
<dbReference type="EMBL" id="CP036426">
    <property type="protein sequence ID" value="QDV34050.1"/>
    <property type="molecule type" value="Genomic_DNA"/>
</dbReference>
<sequence length="158" mass="17849">MDYTVFYYTYSTISQTLAGAFGFLAALVLFQMQYLLSKRESMFRGFGDARMKANDSSHHDPERAQRLNQQIQEYLETEERKLSSAREGLPRSLKWTACTIAACLVFMPMTCEGMPLGHPLVAWVFLLPTVAAAILTLRIYLVLVLTVMAPTKFPPEQG</sequence>
<evidence type="ECO:0000256" key="1">
    <source>
        <dbReference type="SAM" id="Phobius"/>
    </source>
</evidence>
<reference evidence="2 3" key="1">
    <citation type="submission" date="2019-02" db="EMBL/GenBank/DDBJ databases">
        <title>Deep-cultivation of Planctomycetes and their phenomic and genomic characterization uncovers novel biology.</title>
        <authorList>
            <person name="Wiegand S."/>
            <person name="Jogler M."/>
            <person name="Boedeker C."/>
            <person name="Pinto D."/>
            <person name="Vollmers J."/>
            <person name="Rivas-Marin E."/>
            <person name="Kohn T."/>
            <person name="Peeters S.H."/>
            <person name="Heuer A."/>
            <person name="Rast P."/>
            <person name="Oberbeckmann S."/>
            <person name="Bunk B."/>
            <person name="Jeske O."/>
            <person name="Meyerdierks A."/>
            <person name="Storesund J.E."/>
            <person name="Kallscheuer N."/>
            <person name="Luecker S."/>
            <person name="Lage O.M."/>
            <person name="Pohl T."/>
            <person name="Merkel B.J."/>
            <person name="Hornburger P."/>
            <person name="Mueller R.-W."/>
            <person name="Bruemmer F."/>
            <person name="Labrenz M."/>
            <person name="Spormann A.M."/>
            <person name="Op den Camp H."/>
            <person name="Overmann J."/>
            <person name="Amann R."/>
            <person name="Jetten M.S.M."/>
            <person name="Mascher T."/>
            <person name="Medema M.H."/>
            <person name="Devos D.P."/>
            <person name="Kaster A.-K."/>
            <person name="Ovreas L."/>
            <person name="Rohde M."/>
            <person name="Galperin M.Y."/>
            <person name="Jogler C."/>
        </authorList>
    </citation>
    <scope>NUCLEOTIDE SEQUENCE [LARGE SCALE GENOMIC DNA]</scope>
    <source>
        <strain evidence="2 3">ElP</strain>
    </source>
</reference>
<keyword evidence="1" id="KW-0812">Transmembrane</keyword>
<gene>
    <name evidence="2" type="ORF">ElP_19310</name>
</gene>
<feature type="transmembrane region" description="Helical" evidence="1">
    <location>
        <begin position="92"/>
        <end position="109"/>
    </location>
</feature>
<evidence type="ECO:0000313" key="2">
    <source>
        <dbReference type="EMBL" id="QDV34050.1"/>
    </source>
</evidence>
<protein>
    <submittedName>
        <fullName evidence="2">Uncharacterized protein</fullName>
    </submittedName>
</protein>
<dbReference type="KEGG" id="tpla:ElP_19310"/>
<dbReference type="Proteomes" id="UP000317835">
    <property type="component" value="Chromosome"/>
</dbReference>
<feature type="transmembrane region" description="Helical" evidence="1">
    <location>
        <begin position="12"/>
        <end position="36"/>
    </location>
</feature>